<dbReference type="AlphaFoldDB" id="A0A8K0ES74"/>
<dbReference type="PANTHER" id="PTHR47027:SF20">
    <property type="entry name" value="REVERSE TRANSCRIPTASE-LIKE PROTEIN WITH RNA-DIRECTED DNA POLYMERASE DOMAIN"/>
    <property type="match status" value="1"/>
</dbReference>
<evidence type="ECO:0000313" key="1">
    <source>
        <dbReference type="EMBL" id="CAH1261491.1"/>
    </source>
</evidence>
<reference evidence="1" key="1">
    <citation type="submission" date="2022-01" db="EMBL/GenBank/DDBJ databases">
        <authorList>
            <person name="Braso-Vives M."/>
        </authorList>
    </citation>
    <scope>NUCLEOTIDE SEQUENCE</scope>
</reference>
<keyword evidence="2" id="KW-1185">Reference proteome</keyword>
<dbReference type="PANTHER" id="PTHR47027">
    <property type="entry name" value="REVERSE TRANSCRIPTASE DOMAIN-CONTAINING PROTEIN"/>
    <property type="match status" value="1"/>
</dbReference>
<organism evidence="1 2">
    <name type="scientific">Branchiostoma lanceolatum</name>
    <name type="common">Common lancelet</name>
    <name type="synonym">Amphioxus lanceolatum</name>
    <dbReference type="NCBI Taxonomy" id="7740"/>
    <lineage>
        <taxon>Eukaryota</taxon>
        <taxon>Metazoa</taxon>
        <taxon>Chordata</taxon>
        <taxon>Cephalochordata</taxon>
        <taxon>Leptocardii</taxon>
        <taxon>Amphioxiformes</taxon>
        <taxon>Branchiostomatidae</taxon>
        <taxon>Branchiostoma</taxon>
    </lineage>
</organism>
<dbReference type="EMBL" id="OV696689">
    <property type="protein sequence ID" value="CAH1261491.1"/>
    <property type="molecule type" value="Genomic_DNA"/>
</dbReference>
<gene>
    <name evidence="1" type="primary">Hypp2372</name>
    <name evidence="1" type="ORF">BLAG_LOCUS16897</name>
</gene>
<dbReference type="OrthoDB" id="9990550at2759"/>
<sequence length="86" mass="9239">MFQPSLSQAANVPPPPPVVISDTEIKTVGKFCYLGSTMTSSGSLNVQVKQRIGKASAAFGRMTKSLWHDHGIRLSTKIAVYKCSNA</sequence>
<accession>A0A8K0ES74</accession>
<name>A0A8K0ES74_BRALA</name>
<evidence type="ECO:0000313" key="2">
    <source>
        <dbReference type="Proteomes" id="UP000838412"/>
    </source>
</evidence>
<proteinExistence type="predicted"/>
<dbReference type="Proteomes" id="UP000838412">
    <property type="component" value="Chromosome 4"/>
</dbReference>
<protein>
    <submittedName>
        <fullName evidence="1">Hypp2372 protein</fullName>
    </submittedName>
</protein>